<evidence type="ECO:0000313" key="3">
    <source>
        <dbReference type="Proteomes" id="UP000231070"/>
    </source>
</evidence>
<protein>
    <submittedName>
        <fullName evidence="2">Uncharacterized protein</fullName>
    </submittedName>
</protein>
<proteinExistence type="predicted"/>
<evidence type="ECO:0000256" key="1">
    <source>
        <dbReference type="SAM" id="MobiDB-lite"/>
    </source>
</evidence>
<feature type="region of interest" description="Disordered" evidence="1">
    <location>
        <begin position="63"/>
        <end position="117"/>
    </location>
</feature>
<comment type="caution">
    <text evidence="2">The sequence shown here is derived from an EMBL/GenBank/DDBJ whole genome shotgun (WGS) entry which is preliminary data.</text>
</comment>
<organism evidence="2 3">
    <name type="scientific">Pleomorphomonas carboxyditropha</name>
    <dbReference type="NCBI Taxonomy" id="2023338"/>
    <lineage>
        <taxon>Bacteria</taxon>
        <taxon>Pseudomonadati</taxon>
        <taxon>Pseudomonadota</taxon>
        <taxon>Alphaproteobacteria</taxon>
        <taxon>Hyphomicrobiales</taxon>
        <taxon>Pleomorphomonadaceae</taxon>
        <taxon>Pleomorphomonas</taxon>
    </lineage>
</organism>
<name>A0A2G9X2L0_9HYPH</name>
<sequence length="117" mass="12774">MFTIEDWSHRIQERTKPKNSRFGEFIQSFAGFGLAGGQALSRRLSTTRFRPALSKSTVTLLPSTAATEPGQAGSSGKMFGGLHRRGLSSVEHPARVSMPRTGLFDPRGRPAPMRGFP</sequence>
<dbReference type="Proteomes" id="UP000231070">
    <property type="component" value="Unassembled WGS sequence"/>
</dbReference>
<accession>A0A2G9X2L0</accession>
<dbReference type="AlphaFoldDB" id="A0A2G9X2L0"/>
<evidence type="ECO:0000313" key="2">
    <source>
        <dbReference type="EMBL" id="PIP00601.1"/>
    </source>
</evidence>
<reference evidence="2 3" key="1">
    <citation type="submission" date="2017-08" db="EMBL/GenBank/DDBJ databases">
        <title>Pleomorphomonas carboxidotrophicus sp. nov., a new mesophilic hydrogenogenic carboxidotroph.</title>
        <authorList>
            <person name="Esquivel-Elizondo S."/>
            <person name="Krajmalnik-Brown R."/>
            <person name="Maldonado J."/>
        </authorList>
    </citation>
    <scope>NUCLEOTIDE SEQUENCE [LARGE SCALE GENOMIC DNA]</scope>
    <source>
        <strain evidence="2 3">SVCO-16</strain>
    </source>
</reference>
<gene>
    <name evidence="2" type="ORF">CJ014_00395</name>
</gene>
<keyword evidence="3" id="KW-1185">Reference proteome</keyword>
<dbReference type="EMBL" id="NQVN01000001">
    <property type="protein sequence ID" value="PIP00601.1"/>
    <property type="molecule type" value="Genomic_DNA"/>
</dbReference>